<protein>
    <submittedName>
        <fullName evidence="2">Uncharacterized protein</fullName>
    </submittedName>
</protein>
<feature type="transmembrane region" description="Helical" evidence="1">
    <location>
        <begin position="37"/>
        <end position="55"/>
    </location>
</feature>
<dbReference type="PROSITE" id="PS51257">
    <property type="entry name" value="PROKAR_LIPOPROTEIN"/>
    <property type="match status" value="1"/>
</dbReference>
<reference evidence="2 3" key="1">
    <citation type="journal article" date="2021" name="Environ. Microbiol.">
        <title>Genetic insights into the dark matter of the mammalian gut microbiota through targeted genome reconstruction.</title>
        <authorList>
            <person name="Lugli G.A."/>
            <person name="Alessandri G."/>
            <person name="Milani C."/>
            <person name="Viappiani A."/>
            <person name="Fontana F."/>
            <person name="Tarracchini C."/>
            <person name="Mancabelli L."/>
            <person name="Argentini C."/>
            <person name="Ruiz L."/>
            <person name="Margolles A."/>
            <person name="van Sinderen D."/>
            <person name="Turroni F."/>
            <person name="Ventura M."/>
        </authorList>
    </citation>
    <scope>NUCLEOTIDE SEQUENCE [LARGE SCALE GENOMIC DNA]</scope>
    <source>
        <strain evidence="2 3">MA2</strain>
    </source>
</reference>
<gene>
    <name evidence="2" type="ORF">JS528_11340</name>
</gene>
<comment type="caution">
    <text evidence="2">The sequence shown here is derived from an EMBL/GenBank/DDBJ whole genome shotgun (WGS) entry which is preliminary data.</text>
</comment>
<evidence type="ECO:0000313" key="3">
    <source>
        <dbReference type="Proteomes" id="UP000773064"/>
    </source>
</evidence>
<accession>A0ABS5USC3</accession>
<feature type="transmembrane region" description="Helical" evidence="1">
    <location>
        <begin position="12"/>
        <end position="31"/>
    </location>
</feature>
<proteinExistence type="predicted"/>
<keyword evidence="1" id="KW-1133">Transmembrane helix</keyword>
<dbReference type="RefSeq" id="WP_214359144.1">
    <property type="nucleotide sequence ID" value="NZ_JAFEJS010000022.1"/>
</dbReference>
<organism evidence="2 3">
    <name type="scientific">Bifidobacterium santillanense</name>
    <dbReference type="NCBI Taxonomy" id="2809028"/>
    <lineage>
        <taxon>Bacteria</taxon>
        <taxon>Bacillati</taxon>
        <taxon>Actinomycetota</taxon>
        <taxon>Actinomycetes</taxon>
        <taxon>Bifidobacteriales</taxon>
        <taxon>Bifidobacteriaceae</taxon>
        <taxon>Bifidobacterium</taxon>
    </lineage>
</organism>
<keyword evidence="1" id="KW-0812">Transmembrane</keyword>
<name>A0ABS5USC3_9BIFI</name>
<evidence type="ECO:0000256" key="1">
    <source>
        <dbReference type="SAM" id="Phobius"/>
    </source>
</evidence>
<keyword evidence="3" id="KW-1185">Reference proteome</keyword>
<dbReference type="Proteomes" id="UP000773064">
    <property type="component" value="Unassembled WGS sequence"/>
</dbReference>
<keyword evidence="1" id="KW-0472">Membrane</keyword>
<sequence>MVDDRRSLPAMTGLALFAVSSCFTVMGSMLLIMECVAVGFIVSLVATVLSTVGVHDTIHHGRKGLGIAFWTLLLSLGLLAYTGVITLPWLLRMLS</sequence>
<dbReference type="EMBL" id="JAFEJS010000022">
    <property type="protein sequence ID" value="MBT1173910.1"/>
    <property type="molecule type" value="Genomic_DNA"/>
</dbReference>
<evidence type="ECO:0000313" key="2">
    <source>
        <dbReference type="EMBL" id="MBT1173910.1"/>
    </source>
</evidence>
<feature type="transmembrane region" description="Helical" evidence="1">
    <location>
        <begin position="67"/>
        <end position="91"/>
    </location>
</feature>